<dbReference type="Gene3D" id="3.50.50.60">
    <property type="entry name" value="FAD/NAD(P)-binding domain"/>
    <property type="match status" value="1"/>
</dbReference>
<protein>
    <recommendedName>
        <fullName evidence="1">FAD dependent oxidoreductase domain-containing protein</fullName>
    </recommendedName>
</protein>
<dbReference type="InterPro" id="IPR006076">
    <property type="entry name" value="FAD-dep_OxRdtase"/>
</dbReference>
<gene>
    <name evidence="2" type="ORF">CGXH109_LOCUS22507</name>
</gene>
<name>A0A9W4W4Y4_9PEZI</name>
<dbReference type="GO" id="GO:0005737">
    <property type="term" value="C:cytoplasm"/>
    <property type="evidence" value="ECO:0007669"/>
    <property type="project" value="TreeGrafter"/>
</dbReference>
<dbReference type="AlphaFoldDB" id="A0A9W4W4Y4"/>
<dbReference type="PANTHER" id="PTHR13847:SF279">
    <property type="entry name" value="FAD DEPENDENT OXIDOREDUCTASE DOMAIN-CONTAINING PROTEIN-RELATED"/>
    <property type="match status" value="1"/>
</dbReference>
<evidence type="ECO:0000313" key="3">
    <source>
        <dbReference type="Proteomes" id="UP001152533"/>
    </source>
</evidence>
<proteinExistence type="predicted"/>
<accession>A0A9W4W4Y4</accession>
<comment type="caution">
    <text evidence="2">The sequence shown here is derived from an EMBL/GenBank/DDBJ whole genome shotgun (WGS) entry which is preliminary data.</text>
</comment>
<dbReference type="Pfam" id="PF01266">
    <property type="entry name" value="DAO"/>
    <property type="match status" value="1"/>
</dbReference>
<evidence type="ECO:0000259" key="1">
    <source>
        <dbReference type="Pfam" id="PF01266"/>
    </source>
</evidence>
<keyword evidence="3" id="KW-1185">Reference proteome</keyword>
<dbReference type="InterPro" id="IPR036188">
    <property type="entry name" value="FAD/NAD-bd_sf"/>
</dbReference>
<dbReference type="EMBL" id="CAMGZC010000091">
    <property type="protein sequence ID" value="CAI0643138.1"/>
    <property type="molecule type" value="Genomic_DNA"/>
</dbReference>
<dbReference type="Proteomes" id="UP001152533">
    <property type="component" value="Unassembled WGS sequence"/>
</dbReference>
<reference evidence="2" key="1">
    <citation type="submission" date="2022-08" db="EMBL/GenBank/DDBJ databases">
        <authorList>
            <person name="Giroux E."/>
            <person name="Giroux E."/>
        </authorList>
    </citation>
    <scope>NUCLEOTIDE SEQUENCE</scope>
    <source>
        <strain evidence="2">H1091258</strain>
    </source>
</reference>
<organism evidence="2 3">
    <name type="scientific">Colletotrichum noveboracense</name>
    <dbReference type="NCBI Taxonomy" id="2664923"/>
    <lineage>
        <taxon>Eukaryota</taxon>
        <taxon>Fungi</taxon>
        <taxon>Dikarya</taxon>
        <taxon>Ascomycota</taxon>
        <taxon>Pezizomycotina</taxon>
        <taxon>Sordariomycetes</taxon>
        <taxon>Hypocreomycetidae</taxon>
        <taxon>Glomerellales</taxon>
        <taxon>Glomerellaceae</taxon>
        <taxon>Colletotrichum</taxon>
        <taxon>Colletotrichum gloeosporioides species complex</taxon>
    </lineage>
</organism>
<sequence>MATQKPTCMRAPVANPVTSFWNSSPRALDDHRTTPDLPASSDVVIIGAGFAGVATAYHILKDNPSPPSITILEARKVCSGASGRNGGHVKPDTYFNVPKYTKLYGANEAAKLAAFEASNGLDCDFHLTRAVDVYLDREHAKQTEAAYRELLKAGMVNLKDVAFTPKQDAERASRQRKRIARTVSRVKGAKCCFSFTAAHLWPAKMVHQILHRLLEKGVNLQANTPVSSISETPDADGRWTVQTPRGAITAGKVVVATNGYTAQVLPQYEDRIVPVRGICSRITSPKGARTPHLVNTYGIRFDAVNNDYLIPRADGSIVVGGAPYFNGYMQRLFRGWEDSGAEVDRVWTGIMGYSSDFMPHLGAVPAKPGQFIIAGFSGHGMPEILLSSKGVAAMVTDGVAFAETGLPSIMETSEARISRKDSPLEEGLKSVWEEGEVRAKL</sequence>
<dbReference type="SUPFAM" id="SSF51905">
    <property type="entry name" value="FAD/NAD(P)-binding domain"/>
    <property type="match status" value="1"/>
</dbReference>
<dbReference type="Gene3D" id="3.30.9.10">
    <property type="entry name" value="D-Amino Acid Oxidase, subunit A, domain 2"/>
    <property type="match status" value="1"/>
</dbReference>
<feature type="domain" description="FAD dependent oxidoreductase" evidence="1">
    <location>
        <begin position="42"/>
        <end position="392"/>
    </location>
</feature>
<evidence type="ECO:0000313" key="2">
    <source>
        <dbReference type="EMBL" id="CAI0643138.1"/>
    </source>
</evidence>
<dbReference type="PANTHER" id="PTHR13847">
    <property type="entry name" value="SARCOSINE DEHYDROGENASE-RELATED"/>
    <property type="match status" value="1"/>
</dbReference>